<proteinExistence type="predicted"/>
<sequence>MLLLVMELNVITATEAWSIFPASSFDSRGPSPTVAGRTFNWITNGCRASLGISISDTIRPGKELHIGPHQFGDGSMWNVQLKPFEIDNRTALTLSTISPVSRPMRLHGWSVVYTGITLHLQIIYRLTNCGFLTMEYSMPRWVEIIVESNEEIALLHNDDGWLIDFVTACYQRNRILSTITW</sequence>
<evidence type="ECO:0000313" key="2">
    <source>
        <dbReference type="EMBL" id="KIK50155.1"/>
    </source>
</evidence>
<reference evidence="2 3" key="1">
    <citation type="submission" date="2014-04" db="EMBL/GenBank/DDBJ databases">
        <title>Evolutionary Origins and Diversification of the Mycorrhizal Mutualists.</title>
        <authorList>
            <consortium name="DOE Joint Genome Institute"/>
            <consortium name="Mycorrhizal Genomics Consortium"/>
            <person name="Kohler A."/>
            <person name="Kuo A."/>
            <person name="Nagy L.G."/>
            <person name="Floudas D."/>
            <person name="Copeland A."/>
            <person name="Barry K.W."/>
            <person name="Cichocki N."/>
            <person name="Veneault-Fourrey C."/>
            <person name="LaButti K."/>
            <person name="Lindquist E.A."/>
            <person name="Lipzen A."/>
            <person name="Lundell T."/>
            <person name="Morin E."/>
            <person name="Murat C."/>
            <person name="Riley R."/>
            <person name="Ohm R."/>
            <person name="Sun H."/>
            <person name="Tunlid A."/>
            <person name="Henrissat B."/>
            <person name="Grigoriev I.V."/>
            <person name="Hibbett D.S."/>
            <person name="Martin F."/>
        </authorList>
    </citation>
    <scope>NUCLEOTIDE SEQUENCE [LARGE SCALE GENOMIC DNA]</scope>
    <source>
        <strain evidence="2 3">FD-317 M1</strain>
    </source>
</reference>
<feature type="signal peptide" evidence="1">
    <location>
        <begin position="1"/>
        <end position="16"/>
    </location>
</feature>
<dbReference type="AlphaFoldDB" id="A0A0D0AJ15"/>
<dbReference type="EMBL" id="KN834925">
    <property type="protein sequence ID" value="KIK50155.1"/>
    <property type="molecule type" value="Genomic_DNA"/>
</dbReference>
<name>A0A0D0AJ15_9AGAR</name>
<feature type="chain" id="PRO_5002218752" evidence="1">
    <location>
        <begin position="17"/>
        <end position="181"/>
    </location>
</feature>
<dbReference type="HOGENOM" id="CLU_1489186_0_0_1"/>
<protein>
    <submittedName>
        <fullName evidence="2">Uncharacterized protein</fullName>
    </submittedName>
</protein>
<accession>A0A0D0AJ15</accession>
<keyword evidence="3" id="KW-1185">Reference proteome</keyword>
<evidence type="ECO:0000256" key="1">
    <source>
        <dbReference type="SAM" id="SignalP"/>
    </source>
</evidence>
<gene>
    <name evidence="2" type="ORF">GYMLUDRAFT_65398</name>
</gene>
<keyword evidence="1" id="KW-0732">Signal</keyword>
<dbReference type="Proteomes" id="UP000053593">
    <property type="component" value="Unassembled WGS sequence"/>
</dbReference>
<evidence type="ECO:0000313" key="3">
    <source>
        <dbReference type="Proteomes" id="UP000053593"/>
    </source>
</evidence>
<organism evidence="2 3">
    <name type="scientific">Collybiopsis luxurians FD-317 M1</name>
    <dbReference type="NCBI Taxonomy" id="944289"/>
    <lineage>
        <taxon>Eukaryota</taxon>
        <taxon>Fungi</taxon>
        <taxon>Dikarya</taxon>
        <taxon>Basidiomycota</taxon>
        <taxon>Agaricomycotina</taxon>
        <taxon>Agaricomycetes</taxon>
        <taxon>Agaricomycetidae</taxon>
        <taxon>Agaricales</taxon>
        <taxon>Marasmiineae</taxon>
        <taxon>Omphalotaceae</taxon>
        <taxon>Collybiopsis</taxon>
        <taxon>Collybiopsis luxurians</taxon>
    </lineage>
</organism>